<dbReference type="GeneTree" id="ENSGT00940000153582"/>
<keyword evidence="11" id="KW-1185">Reference proteome</keyword>
<dbReference type="Gene3D" id="1.10.4020.10">
    <property type="entry name" value="DNA breaking-rejoining enzymes"/>
    <property type="match status" value="1"/>
</dbReference>
<keyword evidence="3" id="KW-0677">Repeat</keyword>
<dbReference type="InterPro" id="IPR038269">
    <property type="entry name" value="SCAN_sf"/>
</dbReference>
<evidence type="ECO:0000256" key="4">
    <source>
        <dbReference type="ARBA" id="ARBA00022771"/>
    </source>
</evidence>
<dbReference type="GO" id="GO:0010468">
    <property type="term" value="P:regulation of gene expression"/>
    <property type="evidence" value="ECO:0007669"/>
    <property type="project" value="TreeGrafter"/>
</dbReference>
<name>A0A670ZWH7_PSETE</name>
<evidence type="ECO:0000256" key="7">
    <source>
        <dbReference type="PROSITE-ProRule" id="PRU00042"/>
    </source>
</evidence>
<dbReference type="PANTHER" id="PTHR16515:SF57">
    <property type="entry name" value="ZINC FINGER PROTEIN 154-LIKE"/>
    <property type="match status" value="1"/>
</dbReference>
<protein>
    <submittedName>
        <fullName evidence="10">Uncharacterized protein</fullName>
    </submittedName>
</protein>
<evidence type="ECO:0000256" key="5">
    <source>
        <dbReference type="ARBA" id="ARBA00022833"/>
    </source>
</evidence>
<keyword evidence="2" id="KW-0479">Metal-binding</keyword>
<organism evidence="10 11">
    <name type="scientific">Pseudonaja textilis</name>
    <name type="common">Eastern brown snake</name>
    <dbReference type="NCBI Taxonomy" id="8673"/>
    <lineage>
        <taxon>Eukaryota</taxon>
        <taxon>Metazoa</taxon>
        <taxon>Chordata</taxon>
        <taxon>Craniata</taxon>
        <taxon>Vertebrata</taxon>
        <taxon>Euteleostomi</taxon>
        <taxon>Lepidosauria</taxon>
        <taxon>Squamata</taxon>
        <taxon>Bifurcata</taxon>
        <taxon>Unidentata</taxon>
        <taxon>Episquamata</taxon>
        <taxon>Toxicofera</taxon>
        <taxon>Serpentes</taxon>
        <taxon>Colubroidea</taxon>
        <taxon>Elapidae</taxon>
        <taxon>Hydrophiinae</taxon>
        <taxon>Pseudonaja</taxon>
    </lineage>
</organism>
<evidence type="ECO:0000256" key="1">
    <source>
        <dbReference type="ARBA" id="ARBA00004123"/>
    </source>
</evidence>
<dbReference type="CDD" id="cd07936">
    <property type="entry name" value="SCAN"/>
    <property type="match status" value="1"/>
</dbReference>
<accession>A0A670ZWH7</accession>
<dbReference type="InterPro" id="IPR050331">
    <property type="entry name" value="Zinc_finger"/>
</dbReference>
<dbReference type="FunFam" id="3.30.160.60:FF:002343">
    <property type="entry name" value="Zinc finger protein 33A"/>
    <property type="match status" value="5"/>
</dbReference>
<evidence type="ECO:0000313" key="10">
    <source>
        <dbReference type="Ensembl" id="ENSPTXP00000027115.1"/>
    </source>
</evidence>
<dbReference type="SUPFAM" id="SSF47353">
    <property type="entry name" value="Retrovirus capsid dimerization domain-like"/>
    <property type="match status" value="1"/>
</dbReference>
<dbReference type="InterPro" id="IPR013087">
    <property type="entry name" value="Znf_C2H2_type"/>
</dbReference>
<dbReference type="OMA" id="YEVENPY"/>
<dbReference type="InterPro" id="IPR036236">
    <property type="entry name" value="Znf_C2H2_sf"/>
</dbReference>
<keyword evidence="4 7" id="KW-0863">Zinc-finger</keyword>
<reference evidence="10" key="1">
    <citation type="submission" date="2025-08" db="UniProtKB">
        <authorList>
            <consortium name="Ensembl"/>
        </authorList>
    </citation>
    <scope>IDENTIFICATION</scope>
</reference>
<dbReference type="Gene3D" id="3.30.160.60">
    <property type="entry name" value="Classic Zinc Finger"/>
    <property type="match status" value="6"/>
</dbReference>
<dbReference type="PROSITE" id="PS00028">
    <property type="entry name" value="ZINC_FINGER_C2H2_1"/>
    <property type="match status" value="6"/>
</dbReference>
<dbReference type="FunFam" id="3.30.160.60:FF:001270">
    <property type="entry name" value="zinc finger protein 583 isoform X1"/>
    <property type="match status" value="1"/>
</dbReference>
<dbReference type="GO" id="GO:0008270">
    <property type="term" value="F:zinc ion binding"/>
    <property type="evidence" value="ECO:0007669"/>
    <property type="project" value="UniProtKB-KW"/>
</dbReference>
<dbReference type="SMART" id="SM00431">
    <property type="entry name" value="SCAN"/>
    <property type="match status" value="1"/>
</dbReference>
<feature type="domain" description="SCAN box" evidence="9">
    <location>
        <begin position="45"/>
        <end position="123"/>
    </location>
</feature>
<evidence type="ECO:0000259" key="8">
    <source>
        <dbReference type="PROSITE" id="PS50157"/>
    </source>
</evidence>
<dbReference type="AlphaFoldDB" id="A0A670ZWH7"/>
<dbReference type="Pfam" id="PF00096">
    <property type="entry name" value="zf-C2H2"/>
    <property type="match status" value="4"/>
</dbReference>
<keyword evidence="6" id="KW-0539">Nucleus</keyword>
<evidence type="ECO:0000313" key="11">
    <source>
        <dbReference type="Proteomes" id="UP000472273"/>
    </source>
</evidence>
<feature type="domain" description="C2H2-type" evidence="8">
    <location>
        <begin position="309"/>
        <end position="336"/>
    </location>
</feature>
<comment type="subcellular location">
    <subcellularLocation>
        <location evidence="1">Nucleus</location>
    </subcellularLocation>
</comment>
<feature type="domain" description="C2H2-type" evidence="8">
    <location>
        <begin position="169"/>
        <end position="196"/>
    </location>
</feature>
<dbReference type="SMART" id="SM00355">
    <property type="entry name" value="ZnF_C2H2"/>
    <property type="match status" value="6"/>
</dbReference>
<evidence type="ECO:0000256" key="2">
    <source>
        <dbReference type="ARBA" id="ARBA00022723"/>
    </source>
</evidence>
<dbReference type="InterPro" id="IPR003309">
    <property type="entry name" value="SCAN_dom"/>
</dbReference>
<proteinExistence type="predicted"/>
<evidence type="ECO:0000256" key="3">
    <source>
        <dbReference type="ARBA" id="ARBA00022737"/>
    </source>
</evidence>
<dbReference type="PANTHER" id="PTHR16515">
    <property type="entry name" value="PR DOMAIN ZINC FINGER PROTEIN"/>
    <property type="match status" value="1"/>
</dbReference>
<evidence type="ECO:0000259" key="9">
    <source>
        <dbReference type="PROSITE" id="PS50804"/>
    </source>
</evidence>
<evidence type="ECO:0000256" key="6">
    <source>
        <dbReference type="ARBA" id="ARBA00023242"/>
    </source>
</evidence>
<dbReference type="GO" id="GO:0005634">
    <property type="term" value="C:nucleus"/>
    <property type="evidence" value="ECO:0007669"/>
    <property type="project" value="UniProtKB-SubCell"/>
</dbReference>
<feature type="domain" description="C2H2-type" evidence="8">
    <location>
        <begin position="253"/>
        <end position="280"/>
    </location>
</feature>
<dbReference type="SUPFAM" id="SSF57667">
    <property type="entry name" value="beta-beta-alpha zinc fingers"/>
    <property type="match status" value="4"/>
</dbReference>
<feature type="domain" description="C2H2-type" evidence="8">
    <location>
        <begin position="225"/>
        <end position="252"/>
    </location>
</feature>
<dbReference type="PROSITE" id="PS50804">
    <property type="entry name" value="SCAN_BOX"/>
    <property type="match status" value="1"/>
</dbReference>
<reference evidence="10" key="2">
    <citation type="submission" date="2025-09" db="UniProtKB">
        <authorList>
            <consortium name="Ensembl"/>
        </authorList>
    </citation>
    <scope>IDENTIFICATION</scope>
</reference>
<dbReference type="Proteomes" id="UP000472273">
    <property type="component" value="Unplaced"/>
</dbReference>
<feature type="domain" description="C2H2-type" evidence="8">
    <location>
        <begin position="281"/>
        <end position="308"/>
    </location>
</feature>
<keyword evidence="5" id="KW-0862">Zinc</keyword>
<dbReference type="FunFam" id="1.10.4020.10:FF:000005">
    <property type="entry name" value="Uncharacterized protein"/>
    <property type="match status" value="1"/>
</dbReference>
<dbReference type="Pfam" id="PF13912">
    <property type="entry name" value="zf-C2H2_6"/>
    <property type="match status" value="1"/>
</dbReference>
<dbReference type="PROSITE" id="PS50157">
    <property type="entry name" value="ZINC_FINGER_C2H2_2"/>
    <property type="match status" value="6"/>
</dbReference>
<dbReference type="Ensembl" id="ENSPTXT00000027949.1">
    <property type="protein sequence ID" value="ENSPTXP00000027115.1"/>
    <property type="gene ID" value="ENSPTXG00000018713.1"/>
</dbReference>
<dbReference type="Pfam" id="PF02023">
    <property type="entry name" value="SCAN"/>
    <property type="match status" value="1"/>
</dbReference>
<feature type="domain" description="C2H2-type" evidence="8">
    <location>
        <begin position="197"/>
        <end position="224"/>
    </location>
</feature>
<sequence>MNQGRAAWEGLALCGSLHMEGSAIIQEKAGLKIQNEETVIFGANRQPFREFHYQDAEGPRGLCSRLHRFCNRWLNPEKHTKAEMLDMVVLEQFLAIMPSEMGKWVRECEPETSSQAVALAEGFLLSQAEEKDQGEMQVGFKGQGGNYSSLKYLGHLYMALRIHTGEKPYQCNECGKSFSQKHHYTRHSRIHTGEKPYKCVQCGKCFTESRSLTCHQRIHTGEKPYECTDCGRRFTESRSLTSHRRIHTGEKPYKCPECGKSFRASSSLTSHKRIHTGEKPYKCKNCSKSFRQKYNYTIHNRIHTGEKPYKCLECGKSFHSQKLLPSHKRIHPGEKP</sequence>